<organism evidence="2">
    <name type="scientific">uncultured Thermomicrobiales bacterium</name>
    <dbReference type="NCBI Taxonomy" id="1645740"/>
    <lineage>
        <taxon>Bacteria</taxon>
        <taxon>Pseudomonadati</taxon>
        <taxon>Thermomicrobiota</taxon>
        <taxon>Thermomicrobia</taxon>
        <taxon>Thermomicrobiales</taxon>
        <taxon>environmental samples</taxon>
    </lineage>
</organism>
<sequence length="60" mass="6416">APRAEGSTGRPAGCRVHWRAASRGDSALVAYGHRTESAGLPRRLPAGGHRKPRPRFEDGV</sequence>
<dbReference type="EMBL" id="CADCWG010000014">
    <property type="protein sequence ID" value="CAA9535426.1"/>
    <property type="molecule type" value="Genomic_DNA"/>
</dbReference>
<accession>A0A6J4TZ37</accession>
<feature type="non-terminal residue" evidence="2">
    <location>
        <position position="60"/>
    </location>
</feature>
<protein>
    <submittedName>
        <fullName evidence="2">Uncharacterized protein</fullName>
    </submittedName>
</protein>
<gene>
    <name evidence="2" type="ORF">AVDCRST_MAG49-411</name>
</gene>
<feature type="non-terminal residue" evidence="2">
    <location>
        <position position="1"/>
    </location>
</feature>
<name>A0A6J4TZ37_9BACT</name>
<dbReference type="AlphaFoldDB" id="A0A6J4TZ37"/>
<reference evidence="2" key="1">
    <citation type="submission" date="2020-02" db="EMBL/GenBank/DDBJ databases">
        <authorList>
            <person name="Meier V. D."/>
        </authorList>
    </citation>
    <scope>NUCLEOTIDE SEQUENCE</scope>
    <source>
        <strain evidence="2">AVDCRST_MAG49</strain>
    </source>
</reference>
<proteinExistence type="predicted"/>
<evidence type="ECO:0000256" key="1">
    <source>
        <dbReference type="SAM" id="MobiDB-lite"/>
    </source>
</evidence>
<feature type="region of interest" description="Disordered" evidence="1">
    <location>
        <begin position="34"/>
        <end position="60"/>
    </location>
</feature>
<evidence type="ECO:0000313" key="2">
    <source>
        <dbReference type="EMBL" id="CAA9535426.1"/>
    </source>
</evidence>